<evidence type="ECO:0000256" key="4">
    <source>
        <dbReference type="ARBA" id="ARBA00016084"/>
    </source>
</evidence>
<feature type="transmembrane region" description="Helical" evidence="12">
    <location>
        <begin position="46"/>
        <end position="64"/>
    </location>
</feature>
<dbReference type="EMBL" id="JBHLXJ010000003">
    <property type="protein sequence ID" value="MFC0348717.1"/>
    <property type="molecule type" value="Genomic_DNA"/>
</dbReference>
<protein>
    <recommendedName>
        <fullName evidence="4">Probable alginate O-acetylase AlgI</fullName>
    </recommendedName>
    <alternativeName>
        <fullName evidence="10">Alginate biosynthesis protein AlgI</fullName>
    </alternativeName>
</protein>
<feature type="transmembrane region" description="Helical" evidence="12">
    <location>
        <begin position="411"/>
        <end position="431"/>
    </location>
</feature>
<keyword evidence="5 11" id="KW-1003">Cell membrane</keyword>
<accession>A0ABV6IAM1</accession>
<keyword evidence="8 12" id="KW-1133">Transmembrane helix</keyword>
<keyword evidence="7" id="KW-0016">Alginate biosynthesis</keyword>
<evidence type="ECO:0000256" key="1">
    <source>
        <dbReference type="ARBA" id="ARBA00004651"/>
    </source>
</evidence>
<feature type="transmembrane region" description="Helical" evidence="12">
    <location>
        <begin position="385"/>
        <end position="405"/>
    </location>
</feature>
<dbReference type="PIRSF" id="PIRSF500217">
    <property type="entry name" value="AlgI"/>
    <property type="match status" value="1"/>
</dbReference>
<dbReference type="InterPro" id="IPR024194">
    <property type="entry name" value="Ac/AlaTfrase_AlgI/DltB"/>
</dbReference>
<evidence type="ECO:0000256" key="2">
    <source>
        <dbReference type="ARBA" id="ARBA00005182"/>
    </source>
</evidence>
<feature type="transmembrane region" description="Helical" evidence="12">
    <location>
        <begin position="356"/>
        <end position="373"/>
    </location>
</feature>
<evidence type="ECO:0000256" key="9">
    <source>
        <dbReference type="ARBA" id="ARBA00023136"/>
    </source>
</evidence>
<comment type="similarity">
    <text evidence="3 11">Belongs to the membrane-bound acyltransferase family.</text>
</comment>
<dbReference type="PANTHER" id="PTHR13285">
    <property type="entry name" value="ACYLTRANSFERASE"/>
    <property type="match status" value="1"/>
</dbReference>
<dbReference type="PIRSF" id="PIRSF016636">
    <property type="entry name" value="AlgI_DltB"/>
    <property type="match status" value="1"/>
</dbReference>
<evidence type="ECO:0000256" key="11">
    <source>
        <dbReference type="PIRNR" id="PIRNR016636"/>
    </source>
</evidence>
<feature type="transmembrane region" description="Helical" evidence="12">
    <location>
        <begin position="189"/>
        <end position="208"/>
    </location>
</feature>
<dbReference type="InterPro" id="IPR004299">
    <property type="entry name" value="MBOAT_fam"/>
</dbReference>
<dbReference type="Proteomes" id="UP001589844">
    <property type="component" value="Unassembled WGS sequence"/>
</dbReference>
<comment type="subcellular location">
    <subcellularLocation>
        <location evidence="1">Cell membrane</location>
        <topology evidence="1">Multi-pass membrane protein</topology>
    </subcellularLocation>
</comment>
<keyword evidence="14" id="KW-1185">Reference proteome</keyword>
<feature type="transmembrane region" description="Helical" evidence="12">
    <location>
        <begin position="452"/>
        <end position="470"/>
    </location>
</feature>
<sequence>MIFSTVTFLFYFLPLFLLIYFVLPFRNTALLIASLIFYAWGEPENFGLLVISILLNYGFGLAIGKAKSQGRTGKPELILGIIVNLGGLTYFKYFNFLMAGIKSIFVTANVALPEFEVVALPLGISFLTFHAISYLVDVYREKTKCEKNVFALSTYMTMFPQLVAGPIIRFSTVARQLHHRHHTWNRIDIGLQIFIVGLAQKVLIANIVALPADKIFSVAATDLSFVVAWLGIVCYSLQIYFDFFGYSNMAIGLGLMLGFTFPRNFNLPYVARSLTEFWQRWHLSLSRWFRDYLYIPLGGNRVAPWRTYLNLFVVFFLCGLWHGASWTFVFWGVFHGFFLIVERAGLGELLKKAPNFLRHCYTLIVVMIAWVFFRADSFSQAAGFLYAMFGLNHFQIAAAPVGSFLNGVTTTALIIGVLLALPAKNIAANVFRAYRRSVWVRMHFLFATVRRASLLGIFVLSAISLASGAYNPFIYFRF</sequence>
<reference evidence="13 14" key="1">
    <citation type="submission" date="2024-09" db="EMBL/GenBank/DDBJ databases">
        <authorList>
            <person name="Sun Q."/>
            <person name="Mori K."/>
        </authorList>
    </citation>
    <scope>NUCLEOTIDE SEQUENCE [LARGE SCALE GENOMIC DNA]</scope>
    <source>
        <strain evidence="13 14">CCM 8677</strain>
    </source>
</reference>
<evidence type="ECO:0000313" key="14">
    <source>
        <dbReference type="Proteomes" id="UP001589844"/>
    </source>
</evidence>
<evidence type="ECO:0000313" key="13">
    <source>
        <dbReference type="EMBL" id="MFC0348717.1"/>
    </source>
</evidence>
<feature type="transmembrane region" description="Helical" evidence="12">
    <location>
        <begin position="117"/>
        <end position="136"/>
    </location>
</feature>
<evidence type="ECO:0000256" key="8">
    <source>
        <dbReference type="ARBA" id="ARBA00022989"/>
    </source>
</evidence>
<evidence type="ECO:0000256" key="5">
    <source>
        <dbReference type="ARBA" id="ARBA00022475"/>
    </source>
</evidence>
<feature type="transmembrane region" description="Helical" evidence="12">
    <location>
        <begin position="148"/>
        <end position="169"/>
    </location>
</feature>
<comment type="pathway">
    <text evidence="2">Glycan biosynthesis; alginate biosynthesis.</text>
</comment>
<dbReference type="InterPro" id="IPR051085">
    <property type="entry name" value="MB_O-acyltransferase"/>
</dbReference>
<keyword evidence="11" id="KW-0012">Acyltransferase</keyword>
<keyword evidence="6 12" id="KW-0812">Transmembrane</keyword>
<dbReference type="PANTHER" id="PTHR13285:SF18">
    <property type="entry name" value="PROTEIN-CYSTEINE N-PALMITOYLTRANSFERASE RASP"/>
    <property type="match status" value="1"/>
</dbReference>
<dbReference type="RefSeq" id="WP_390209923.1">
    <property type="nucleotide sequence ID" value="NZ_JBHLXJ010000003.1"/>
</dbReference>
<feature type="transmembrane region" description="Helical" evidence="12">
    <location>
        <begin position="215"/>
        <end position="238"/>
    </location>
</feature>
<comment type="caution">
    <text evidence="13">The sequence shown here is derived from an EMBL/GenBank/DDBJ whole genome shotgun (WGS) entry which is preliminary data.</text>
</comment>
<name>A0ABV6IAM1_9BURK</name>
<gene>
    <name evidence="13" type="ORF">ACFFJH_02785</name>
</gene>
<evidence type="ECO:0000256" key="6">
    <source>
        <dbReference type="ARBA" id="ARBA00022692"/>
    </source>
</evidence>
<evidence type="ECO:0000256" key="3">
    <source>
        <dbReference type="ARBA" id="ARBA00010323"/>
    </source>
</evidence>
<evidence type="ECO:0000256" key="7">
    <source>
        <dbReference type="ARBA" id="ARBA00022841"/>
    </source>
</evidence>
<feature type="transmembrane region" description="Helical" evidence="12">
    <location>
        <begin position="12"/>
        <end position="40"/>
    </location>
</feature>
<keyword evidence="9 11" id="KW-0472">Membrane</keyword>
<organism evidence="13 14">
    <name type="scientific">Undibacterium danionis</name>
    <dbReference type="NCBI Taxonomy" id="1812100"/>
    <lineage>
        <taxon>Bacteria</taxon>
        <taxon>Pseudomonadati</taxon>
        <taxon>Pseudomonadota</taxon>
        <taxon>Betaproteobacteria</taxon>
        <taxon>Burkholderiales</taxon>
        <taxon>Oxalobacteraceae</taxon>
        <taxon>Undibacterium</taxon>
    </lineage>
</organism>
<feature type="transmembrane region" description="Helical" evidence="12">
    <location>
        <begin position="76"/>
        <end position="97"/>
    </location>
</feature>
<feature type="transmembrane region" description="Helical" evidence="12">
    <location>
        <begin position="308"/>
        <end position="341"/>
    </location>
</feature>
<evidence type="ECO:0000256" key="12">
    <source>
        <dbReference type="SAM" id="Phobius"/>
    </source>
</evidence>
<dbReference type="Pfam" id="PF03062">
    <property type="entry name" value="MBOAT"/>
    <property type="match status" value="1"/>
</dbReference>
<feature type="transmembrane region" description="Helical" evidence="12">
    <location>
        <begin position="244"/>
        <end position="262"/>
    </location>
</feature>
<keyword evidence="11" id="KW-0808">Transferase</keyword>
<proteinExistence type="inferred from homology"/>
<dbReference type="InterPro" id="IPR028362">
    <property type="entry name" value="AlgI"/>
</dbReference>
<evidence type="ECO:0000256" key="10">
    <source>
        <dbReference type="ARBA" id="ARBA00031030"/>
    </source>
</evidence>